<protein>
    <recommendedName>
        <fullName evidence="7">CCDC93 coiled-coil domain-containing protein</fullName>
    </recommendedName>
</protein>
<evidence type="ECO:0000256" key="3">
    <source>
        <dbReference type="SAM" id="Coils"/>
    </source>
</evidence>
<evidence type="ECO:0000256" key="2">
    <source>
        <dbReference type="ARBA" id="ARBA00023054"/>
    </source>
</evidence>
<feature type="coiled-coil region" evidence="3">
    <location>
        <begin position="236"/>
        <end position="278"/>
    </location>
</feature>
<evidence type="ECO:0000313" key="6">
    <source>
        <dbReference type="EMBL" id="CAD9674611.1"/>
    </source>
</evidence>
<dbReference type="PANTHER" id="PTHR16441">
    <property type="entry name" value="FIDIPIDINE"/>
    <property type="match status" value="1"/>
</dbReference>
<evidence type="ECO:0000259" key="5">
    <source>
        <dbReference type="Pfam" id="PF21673"/>
    </source>
</evidence>
<name>A0A7S2WA19_9STRA</name>
<organism evidence="6">
    <name type="scientific">Mucochytrium quahogii</name>
    <dbReference type="NCBI Taxonomy" id="96639"/>
    <lineage>
        <taxon>Eukaryota</taxon>
        <taxon>Sar</taxon>
        <taxon>Stramenopiles</taxon>
        <taxon>Bigyra</taxon>
        <taxon>Labyrinthulomycetes</taxon>
        <taxon>Thraustochytrida</taxon>
        <taxon>Thraustochytriidae</taxon>
        <taxon>Mucochytrium</taxon>
    </lineage>
</organism>
<feature type="coiled-coil region" evidence="3">
    <location>
        <begin position="543"/>
        <end position="570"/>
    </location>
</feature>
<dbReference type="InterPro" id="IPR019159">
    <property type="entry name" value="CCDC93_CC"/>
</dbReference>
<dbReference type="InterPro" id="IPR039116">
    <property type="entry name" value="CCDC93"/>
</dbReference>
<dbReference type="AlphaFoldDB" id="A0A7S2WA19"/>
<evidence type="ECO:0000259" key="4">
    <source>
        <dbReference type="Pfam" id="PF09762"/>
    </source>
</evidence>
<accession>A0A7S2WA19</accession>
<proteinExistence type="inferred from homology"/>
<dbReference type="Pfam" id="PF21673">
    <property type="entry name" value="CCDC93_N"/>
    <property type="match status" value="1"/>
</dbReference>
<comment type="similarity">
    <text evidence="1">Belongs to the CCDC93 family.</text>
</comment>
<feature type="domain" description="CCDC93 coiled-coil" evidence="4">
    <location>
        <begin position="170"/>
        <end position="607"/>
    </location>
</feature>
<feature type="coiled-coil region" evidence="3">
    <location>
        <begin position="307"/>
        <end position="376"/>
    </location>
</feature>
<dbReference type="InterPro" id="IPR048747">
    <property type="entry name" value="CCDC93_N"/>
</dbReference>
<dbReference type="Pfam" id="PF09762">
    <property type="entry name" value="CCDC93_CC"/>
    <property type="match status" value="1"/>
</dbReference>
<keyword evidence="2 3" id="KW-0175">Coiled coil</keyword>
<evidence type="ECO:0000256" key="1">
    <source>
        <dbReference type="ARBA" id="ARBA00007219"/>
    </source>
</evidence>
<gene>
    <name evidence="6" type="ORF">QSP1433_LOCUS4762</name>
</gene>
<dbReference type="PANTHER" id="PTHR16441:SF0">
    <property type="entry name" value="COILED-COIL DOMAIN-CONTAINING PROTEIN 93"/>
    <property type="match status" value="1"/>
</dbReference>
<dbReference type="EMBL" id="HBHK01007749">
    <property type="protein sequence ID" value="CAD9674611.1"/>
    <property type="molecule type" value="Transcribed_RNA"/>
</dbReference>
<feature type="domain" description="CCDC93 N-terminal" evidence="5">
    <location>
        <begin position="22"/>
        <end position="124"/>
    </location>
</feature>
<sequence length="613" mass="70814">MMFEDQYEIEELDQDAKVRRLALMWILEKLFGAGFFRVRLTGLSDFDKVIGGLCWAITASGEIIDVDLFFQENLHVGQRIRLSENIVKALRGMKCPFDLQAHQIQGGDFPALKPIIDWLCSRVEVTRQLTSNLVRLFAELQYRKVFSSSSDNDASSGQRGTWFSSLVERRYAPSRKYRVDRTRVADSTLNSPEGQIRLTLLEFGEKAGENDSLFARPSVVGLEGDDRFEKQYRAILKQTQRDEDEKRKRANDIDKELFAAAREEEKNASQDFSNLKDNDMVAAEDRFRRECAENEARTLEFMSKDRSVADKRKIKSLESRLAKANEKLEECKQLESNALASATKYESKVRKELAKIEKAHQEVALLESRFSGIEDQKSLCELEALFDQNTSLREQEKAFKVECKASLLALEAEREALLKESEHRSDPGEERRHAEIEKVYQEVSARYNQVSAALAASSMRVSECSRAIDNVPTRSELIQYERRFVELYEQLASKLEENRRHVTTYNTLETIYELLEKEASLLQSVNDTFRVSMGSKMGRIQFLEQFQGIITGLRGRLNQLNRNLSTATTERSAKEYIYQNLLEQQRKYFQAVKDFQVECDRNEQLENRRVASQ</sequence>
<evidence type="ECO:0008006" key="7">
    <source>
        <dbReference type="Google" id="ProtNLM"/>
    </source>
</evidence>
<dbReference type="GO" id="GO:0006893">
    <property type="term" value="P:Golgi to plasma membrane transport"/>
    <property type="evidence" value="ECO:0007669"/>
    <property type="project" value="TreeGrafter"/>
</dbReference>
<reference evidence="6" key="1">
    <citation type="submission" date="2021-01" db="EMBL/GenBank/DDBJ databases">
        <authorList>
            <person name="Corre E."/>
            <person name="Pelletier E."/>
            <person name="Niang G."/>
            <person name="Scheremetjew M."/>
            <person name="Finn R."/>
            <person name="Kale V."/>
            <person name="Holt S."/>
            <person name="Cochrane G."/>
            <person name="Meng A."/>
            <person name="Brown T."/>
            <person name="Cohen L."/>
        </authorList>
    </citation>
    <scope>NUCLEOTIDE SEQUENCE</scope>
    <source>
        <strain evidence="6">NY070348D</strain>
    </source>
</reference>